<dbReference type="EMBL" id="OY660883">
    <property type="protein sequence ID" value="CAJ1082432.1"/>
    <property type="molecule type" value="Genomic_DNA"/>
</dbReference>
<gene>
    <name evidence="4" type="ORF">XNOV1_A011914</name>
</gene>
<evidence type="ECO:0000256" key="2">
    <source>
        <dbReference type="SAM" id="Phobius"/>
    </source>
</evidence>
<sequence length="469" mass="51798">MHLEDKMTSAISVLSVDMMLAYILLSAFSLSGTSASCGLNSALFISTPQKIEALSGSCLLIPCNFSAKRDYDNNLETFAIWIKDNTNLRNIVFNSDGTVKRYNMNLTGNMKERNCTTQFLNFETEYPKKYYFRIQNREFRATAVCDPVVITVKDSPPSPVINVLGNLKEKESLTVTCSAFTPCPNSPPKLIWNLLKDSNNNLEGNTDGTFTAQIQEIITLTDKHDGYNITCSATYPLNGGKDNKTAEETRTLSVLYSPKNTTASMSPLGLVSADATVNLTCSSRAKPPVRNFTWFKISTGGPLKVFEGDFYSFNVAEGGVYYCEATNDVGNEASSKVKVTMRDRGFASTSFKWGAILGGIFGIIVIICLVILVWRLKSEGQTPPEPQVQTGARVSTEEPVIKTDPEESIHYSEINFYKMRQGPSSERGPQENTVYAEVRASHTQNQEQTADSSTDLYAQVRKPKTGQLT</sequence>
<dbReference type="InterPro" id="IPR013783">
    <property type="entry name" value="Ig-like_fold"/>
</dbReference>
<proteinExistence type="predicted"/>
<evidence type="ECO:0000259" key="3">
    <source>
        <dbReference type="PROSITE" id="PS50835"/>
    </source>
</evidence>
<dbReference type="Pfam" id="PF13895">
    <property type="entry name" value="Ig_2"/>
    <property type="match status" value="1"/>
</dbReference>
<reference evidence="4" key="1">
    <citation type="submission" date="2023-08" db="EMBL/GenBank/DDBJ databases">
        <authorList>
            <person name="Alioto T."/>
            <person name="Alioto T."/>
            <person name="Gomez Garrido J."/>
        </authorList>
    </citation>
    <scope>NUCLEOTIDE SEQUENCE</scope>
</reference>
<organism evidence="4 5">
    <name type="scientific">Xyrichtys novacula</name>
    <name type="common">Pearly razorfish</name>
    <name type="synonym">Hemipteronotus novacula</name>
    <dbReference type="NCBI Taxonomy" id="13765"/>
    <lineage>
        <taxon>Eukaryota</taxon>
        <taxon>Metazoa</taxon>
        <taxon>Chordata</taxon>
        <taxon>Craniata</taxon>
        <taxon>Vertebrata</taxon>
        <taxon>Euteleostomi</taxon>
        <taxon>Actinopterygii</taxon>
        <taxon>Neopterygii</taxon>
        <taxon>Teleostei</taxon>
        <taxon>Neoteleostei</taxon>
        <taxon>Acanthomorphata</taxon>
        <taxon>Eupercaria</taxon>
        <taxon>Labriformes</taxon>
        <taxon>Labridae</taxon>
        <taxon>Xyrichtys</taxon>
    </lineage>
</organism>
<keyword evidence="2" id="KW-0812">Transmembrane</keyword>
<evidence type="ECO:0000256" key="1">
    <source>
        <dbReference type="SAM" id="MobiDB-lite"/>
    </source>
</evidence>
<dbReference type="Proteomes" id="UP001178508">
    <property type="component" value="Chromosome 20"/>
</dbReference>
<keyword evidence="5" id="KW-1185">Reference proteome</keyword>
<dbReference type="AlphaFoldDB" id="A0AAV1H8S9"/>
<dbReference type="Gene3D" id="2.60.40.10">
    <property type="entry name" value="Immunoglobulins"/>
    <property type="match status" value="3"/>
</dbReference>
<protein>
    <submittedName>
        <fullName evidence="4">Sialic acid-binding Ig-like lectin 12</fullName>
    </submittedName>
</protein>
<feature type="transmembrane region" description="Helical" evidence="2">
    <location>
        <begin position="353"/>
        <end position="374"/>
    </location>
</feature>
<dbReference type="SUPFAM" id="SSF48726">
    <property type="entry name" value="Immunoglobulin"/>
    <property type="match status" value="2"/>
</dbReference>
<feature type="region of interest" description="Disordered" evidence="1">
    <location>
        <begin position="420"/>
        <end position="469"/>
    </location>
</feature>
<keyword evidence="2" id="KW-1133">Transmembrane helix</keyword>
<dbReference type="InterPro" id="IPR036179">
    <property type="entry name" value="Ig-like_dom_sf"/>
</dbReference>
<dbReference type="PROSITE" id="PS50835">
    <property type="entry name" value="IG_LIKE"/>
    <property type="match status" value="2"/>
</dbReference>
<dbReference type="SMART" id="SM00409">
    <property type="entry name" value="IG"/>
    <property type="match status" value="2"/>
</dbReference>
<feature type="compositionally biased region" description="Polar residues" evidence="1">
    <location>
        <begin position="441"/>
        <end position="456"/>
    </location>
</feature>
<accession>A0AAV1H8S9</accession>
<evidence type="ECO:0000313" key="4">
    <source>
        <dbReference type="EMBL" id="CAJ1082432.1"/>
    </source>
</evidence>
<evidence type="ECO:0000313" key="5">
    <source>
        <dbReference type="Proteomes" id="UP001178508"/>
    </source>
</evidence>
<feature type="domain" description="Ig-like" evidence="3">
    <location>
        <begin position="159"/>
        <end position="253"/>
    </location>
</feature>
<dbReference type="CDD" id="cd00096">
    <property type="entry name" value="Ig"/>
    <property type="match status" value="1"/>
</dbReference>
<dbReference type="PANTHER" id="PTHR46484">
    <property type="entry name" value="SI:CH211-171H4.5-RELATED"/>
    <property type="match status" value="1"/>
</dbReference>
<dbReference type="InterPro" id="IPR003599">
    <property type="entry name" value="Ig_sub"/>
</dbReference>
<feature type="domain" description="Ig-like" evidence="3">
    <location>
        <begin position="258"/>
        <end position="340"/>
    </location>
</feature>
<keyword evidence="2" id="KW-0472">Membrane</keyword>
<dbReference type="PANTHER" id="PTHR46484:SF8">
    <property type="entry name" value="B-CELL RECEPTOR CD22-LIKE-RELATED"/>
    <property type="match status" value="1"/>
</dbReference>
<name>A0AAV1H8S9_XYRNO</name>
<dbReference type="InterPro" id="IPR007110">
    <property type="entry name" value="Ig-like_dom"/>
</dbReference>